<proteinExistence type="predicted"/>
<name>A0A367KUF8_RHIST</name>
<dbReference type="AlphaFoldDB" id="A0A367KUF8"/>
<keyword evidence="3" id="KW-1185">Reference proteome</keyword>
<feature type="compositionally biased region" description="Basic and acidic residues" evidence="1">
    <location>
        <begin position="14"/>
        <end position="33"/>
    </location>
</feature>
<comment type="caution">
    <text evidence="2">The sequence shown here is derived from an EMBL/GenBank/DDBJ whole genome shotgun (WGS) entry which is preliminary data.</text>
</comment>
<feature type="region of interest" description="Disordered" evidence="1">
    <location>
        <begin position="1"/>
        <end position="37"/>
    </location>
</feature>
<evidence type="ECO:0000256" key="1">
    <source>
        <dbReference type="SAM" id="MobiDB-lite"/>
    </source>
</evidence>
<dbReference type="Proteomes" id="UP000253551">
    <property type="component" value="Unassembled WGS sequence"/>
</dbReference>
<protein>
    <submittedName>
        <fullName evidence="2">Uncharacterized protein</fullName>
    </submittedName>
</protein>
<reference evidence="2 3" key="1">
    <citation type="journal article" date="2018" name="G3 (Bethesda)">
        <title>Phylogenetic and Phylogenomic Definition of Rhizopus Species.</title>
        <authorList>
            <person name="Gryganskyi A.P."/>
            <person name="Golan J."/>
            <person name="Dolatabadi S."/>
            <person name="Mondo S."/>
            <person name="Robb S."/>
            <person name="Idnurm A."/>
            <person name="Muszewska A."/>
            <person name="Steczkiewicz K."/>
            <person name="Masonjones S."/>
            <person name="Liao H.L."/>
            <person name="Gajdeczka M.T."/>
            <person name="Anike F."/>
            <person name="Vuek A."/>
            <person name="Anishchenko I.M."/>
            <person name="Voigt K."/>
            <person name="de Hoog G.S."/>
            <person name="Smith M.E."/>
            <person name="Heitman J."/>
            <person name="Vilgalys R."/>
            <person name="Stajich J.E."/>
        </authorList>
    </citation>
    <scope>NUCLEOTIDE SEQUENCE [LARGE SCALE GENOMIC DNA]</scope>
    <source>
        <strain evidence="2 3">LSU 92-RS-03</strain>
    </source>
</reference>
<sequence>MSYFYPGKKSKKESKKDSKKNSKKDSKNKDSKNELTALEEEMVNLSVSSTSIEDISQQPKSLSEPAHITRSITKDWKNTRTVALKKLDAAKNDAKDSRYLFMDSDKRYAHYMYVRDYYLGKSQQSNKRYNFNHDKKGHLTVNALDEYMECYLRYIEELDTNLSEDFNVDQLEKKIFHTEMLVRTKKYFSDHVSYQKNLLNAYYAHIRLPKDHHVS</sequence>
<accession>A0A367KUF8</accession>
<gene>
    <name evidence="2" type="ORF">CU098_013366</name>
</gene>
<dbReference type="EMBL" id="PJQM01000291">
    <property type="protein sequence ID" value="RCI05836.1"/>
    <property type="molecule type" value="Genomic_DNA"/>
</dbReference>
<evidence type="ECO:0000313" key="2">
    <source>
        <dbReference type="EMBL" id="RCI05836.1"/>
    </source>
</evidence>
<organism evidence="2 3">
    <name type="scientific">Rhizopus stolonifer</name>
    <name type="common">Rhizopus nigricans</name>
    <dbReference type="NCBI Taxonomy" id="4846"/>
    <lineage>
        <taxon>Eukaryota</taxon>
        <taxon>Fungi</taxon>
        <taxon>Fungi incertae sedis</taxon>
        <taxon>Mucoromycota</taxon>
        <taxon>Mucoromycotina</taxon>
        <taxon>Mucoromycetes</taxon>
        <taxon>Mucorales</taxon>
        <taxon>Mucorineae</taxon>
        <taxon>Rhizopodaceae</taxon>
        <taxon>Rhizopus</taxon>
    </lineage>
</organism>
<evidence type="ECO:0000313" key="3">
    <source>
        <dbReference type="Proteomes" id="UP000253551"/>
    </source>
</evidence>